<evidence type="ECO:0000313" key="9">
    <source>
        <dbReference type="Proteomes" id="UP000628448"/>
    </source>
</evidence>
<comment type="catalytic activity">
    <reaction evidence="5">
        <text>N,N-dimethyl-1,4-phenylenediamine + anthranilate + 2 NAD(+) = 2-(4-dimethylaminophenyl)diazenylbenzoate + 2 NADH + 2 H(+)</text>
        <dbReference type="Rhea" id="RHEA:55872"/>
        <dbReference type="ChEBI" id="CHEBI:15378"/>
        <dbReference type="ChEBI" id="CHEBI:15783"/>
        <dbReference type="ChEBI" id="CHEBI:16567"/>
        <dbReference type="ChEBI" id="CHEBI:57540"/>
        <dbReference type="ChEBI" id="CHEBI:57945"/>
        <dbReference type="ChEBI" id="CHEBI:71579"/>
        <dbReference type="EC" id="1.7.1.17"/>
    </reaction>
    <physiologicalReaction direction="right-to-left" evidence="5">
        <dbReference type="Rhea" id="RHEA:55874"/>
    </physiologicalReaction>
</comment>
<evidence type="ECO:0000256" key="1">
    <source>
        <dbReference type="ARBA" id="ARBA00022630"/>
    </source>
</evidence>
<feature type="binding site" evidence="6">
    <location>
        <position position="10"/>
    </location>
    <ligand>
        <name>FMN</name>
        <dbReference type="ChEBI" id="CHEBI:58210"/>
    </ligand>
</feature>
<dbReference type="EC" id="1.7.1.17" evidence="6"/>
<proteinExistence type="inferred from homology"/>
<dbReference type="InterPro" id="IPR029039">
    <property type="entry name" value="Flavoprotein-like_sf"/>
</dbReference>
<dbReference type="EMBL" id="JADWYR010000002">
    <property type="protein sequence ID" value="MBG9377508.1"/>
    <property type="molecule type" value="Genomic_DNA"/>
</dbReference>
<evidence type="ECO:0000256" key="2">
    <source>
        <dbReference type="ARBA" id="ARBA00022643"/>
    </source>
</evidence>
<comment type="catalytic activity">
    <reaction evidence="6">
        <text>2 a quinone + NADH + H(+) = 2 a 1,4-benzosemiquinone + NAD(+)</text>
        <dbReference type="Rhea" id="RHEA:65952"/>
        <dbReference type="ChEBI" id="CHEBI:15378"/>
        <dbReference type="ChEBI" id="CHEBI:57540"/>
        <dbReference type="ChEBI" id="CHEBI:57945"/>
        <dbReference type="ChEBI" id="CHEBI:132124"/>
        <dbReference type="ChEBI" id="CHEBI:134225"/>
    </reaction>
</comment>
<dbReference type="GO" id="GO:0010181">
    <property type="term" value="F:FMN binding"/>
    <property type="evidence" value="ECO:0007669"/>
    <property type="project" value="UniProtKB-UniRule"/>
</dbReference>
<evidence type="ECO:0000256" key="5">
    <source>
        <dbReference type="ARBA" id="ARBA00048542"/>
    </source>
</evidence>
<dbReference type="GO" id="GO:0016652">
    <property type="term" value="F:oxidoreductase activity, acting on NAD(P)H as acceptor"/>
    <property type="evidence" value="ECO:0007669"/>
    <property type="project" value="UniProtKB-UniRule"/>
</dbReference>
<sequence length="203" mass="21992">MAKILNIQSSINGAQSVSNQLSAEIIAQITASHPGSELIIRDLGKEPVPHLDAADFTAMRIPEEQRNQVQATAVAYADMLIAEVLDADIIVIGVPFYNFHIPSVLKSWLDHLAVPGKTFNYSAAGVPEGLISGKKVYLAIAQGGVYREEPMKTIDNIEPFLRGFLGFIGMHDVTVFRADGVSIPALRDQHLASTLGMIAQHAY</sequence>
<protein>
    <recommendedName>
        <fullName evidence="6">FMN dependent NADH:quinone oxidoreductase</fullName>
        <ecNumber evidence="6">1.6.5.-</ecNumber>
    </recommendedName>
    <alternativeName>
        <fullName evidence="6">Azo-dye reductase</fullName>
    </alternativeName>
    <alternativeName>
        <fullName evidence="6">FMN-dependent NADH-azo compound oxidoreductase</fullName>
    </alternativeName>
    <alternativeName>
        <fullName evidence="6">FMN-dependent NADH-azoreductase</fullName>
        <ecNumber evidence="6">1.7.1.17</ecNumber>
    </alternativeName>
</protein>
<feature type="binding site" evidence="6">
    <location>
        <begin position="16"/>
        <end position="18"/>
    </location>
    <ligand>
        <name>FMN</name>
        <dbReference type="ChEBI" id="CHEBI:58210"/>
    </ligand>
</feature>
<comment type="caution">
    <text evidence="6">Lacks conserved residue(s) required for the propagation of feature annotation.</text>
</comment>
<evidence type="ECO:0000313" key="8">
    <source>
        <dbReference type="EMBL" id="MBG9377508.1"/>
    </source>
</evidence>
<name>A0A931E5N2_9BACT</name>
<dbReference type="GO" id="GO:0016655">
    <property type="term" value="F:oxidoreductase activity, acting on NAD(P)H, quinone or similar compound as acceptor"/>
    <property type="evidence" value="ECO:0007669"/>
    <property type="project" value="InterPro"/>
</dbReference>
<keyword evidence="3 6" id="KW-0560">Oxidoreductase</keyword>
<dbReference type="GO" id="GO:0009055">
    <property type="term" value="F:electron transfer activity"/>
    <property type="evidence" value="ECO:0007669"/>
    <property type="project" value="UniProtKB-UniRule"/>
</dbReference>
<reference evidence="8" key="1">
    <citation type="submission" date="2020-11" db="EMBL/GenBank/DDBJ databases">
        <title>Bacterial whole genome sequence for Panacibacter sp. DH6.</title>
        <authorList>
            <person name="Le V."/>
            <person name="Ko S."/>
            <person name="Ahn C.-Y."/>
            <person name="Oh H.-M."/>
        </authorList>
    </citation>
    <scope>NUCLEOTIDE SEQUENCE</scope>
    <source>
        <strain evidence="8">DH6</strain>
    </source>
</reference>
<comment type="cofactor">
    <cofactor evidence="6">
        <name>FMN</name>
        <dbReference type="ChEBI" id="CHEBI:58210"/>
    </cofactor>
    <text evidence="6">Binds 1 FMN per subunit.</text>
</comment>
<evidence type="ECO:0000259" key="7">
    <source>
        <dbReference type="Pfam" id="PF02525"/>
    </source>
</evidence>
<dbReference type="EC" id="1.6.5.-" evidence="6"/>
<keyword evidence="1 6" id="KW-0285">Flavoprotein</keyword>
<keyword evidence="4 6" id="KW-0520">NAD</keyword>
<gene>
    <name evidence="6" type="primary">azoR</name>
    <name evidence="8" type="ORF">I5907_14790</name>
</gene>
<dbReference type="Gene3D" id="3.40.50.360">
    <property type="match status" value="1"/>
</dbReference>
<dbReference type="InterPro" id="IPR050104">
    <property type="entry name" value="FMN-dep_NADH:Q_OxRdtase_AzoR1"/>
</dbReference>
<dbReference type="Pfam" id="PF02525">
    <property type="entry name" value="Flavodoxin_2"/>
    <property type="match status" value="1"/>
</dbReference>
<comment type="function">
    <text evidence="6">Also exhibits azoreductase activity. Catalyzes the reductive cleavage of the azo bond in aromatic azo compounds to the corresponding amines.</text>
</comment>
<comment type="caution">
    <text evidence="8">The sequence shown here is derived from an EMBL/GenBank/DDBJ whole genome shotgun (WGS) entry which is preliminary data.</text>
</comment>
<dbReference type="AlphaFoldDB" id="A0A931E5N2"/>
<evidence type="ECO:0000256" key="6">
    <source>
        <dbReference type="HAMAP-Rule" id="MF_01216"/>
    </source>
</evidence>
<keyword evidence="2 6" id="KW-0288">FMN</keyword>
<organism evidence="8 9">
    <name type="scientific">Panacibacter microcysteis</name>
    <dbReference type="NCBI Taxonomy" id="2793269"/>
    <lineage>
        <taxon>Bacteria</taxon>
        <taxon>Pseudomonadati</taxon>
        <taxon>Bacteroidota</taxon>
        <taxon>Chitinophagia</taxon>
        <taxon>Chitinophagales</taxon>
        <taxon>Chitinophagaceae</taxon>
        <taxon>Panacibacter</taxon>
    </lineage>
</organism>
<dbReference type="InterPro" id="IPR003680">
    <property type="entry name" value="Flavodoxin_fold"/>
</dbReference>
<comment type="function">
    <text evidence="6">Quinone reductase that provides resistance to thiol-specific stress caused by electrophilic quinones.</text>
</comment>
<comment type="subunit">
    <text evidence="6">Homodimer.</text>
</comment>
<dbReference type="Proteomes" id="UP000628448">
    <property type="component" value="Unassembled WGS sequence"/>
</dbReference>
<keyword evidence="9" id="KW-1185">Reference proteome</keyword>
<dbReference type="InterPro" id="IPR023048">
    <property type="entry name" value="NADH:quinone_OxRdtase_FMN_depd"/>
</dbReference>
<dbReference type="PANTHER" id="PTHR43741">
    <property type="entry name" value="FMN-DEPENDENT NADH-AZOREDUCTASE 1"/>
    <property type="match status" value="1"/>
</dbReference>
<accession>A0A931E5N2</accession>
<dbReference type="RefSeq" id="WP_196991591.1">
    <property type="nucleotide sequence ID" value="NZ_JADWYR010000002.1"/>
</dbReference>
<comment type="similarity">
    <text evidence="6">Belongs to the azoreductase type 1 family.</text>
</comment>
<evidence type="ECO:0000256" key="4">
    <source>
        <dbReference type="ARBA" id="ARBA00023027"/>
    </source>
</evidence>
<evidence type="ECO:0000256" key="3">
    <source>
        <dbReference type="ARBA" id="ARBA00023002"/>
    </source>
</evidence>
<dbReference type="SUPFAM" id="SSF52218">
    <property type="entry name" value="Flavoproteins"/>
    <property type="match status" value="1"/>
</dbReference>
<dbReference type="HAMAP" id="MF_01216">
    <property type="entry name" value="Azoreductase_type1"/>
    <property type="match status" value="1"/>
</dbReference>
<dbReference type="PANTHER" id="PTHR43741:SF4">
    <property type="entry name" value="FMN-DEPENDENT NADH:QUINONE OXIDOREDUCTASE"/>
    <property type="match status" value="1"/>
</dbReference>
<feature type="domain" description="Flavodoxin-like fold" evidence="7">
    <location>
        <begin position="3"/>
        <end position="198"/>
    </location>
</feature>